<accession>A0A6G1H5U5</accession>
<keyword evidence="3" id="KW-1185">Reference proteome</keyword>
<evidence type="ECO:0000313" key="3">
    <source>
        <dbReference type="Proteomes" id="UP000800041"/>
    </source>
</evidence>
<protein>
    <submittedName>
        <fullName evidence="2">Uncharacterized protein</fullName>
    </submittedName>
</protein>
<feature type="compositionally biased region" description="Polar residues" evidence="1">
    <location>
        <begin position="366"/>
        <end position="385"/>
    </location>
</feature>
<evidence type="ECO:0000256" key="1">
    <source>
        <dbReference type="SAM" id="MobiDB-lite"/>
    </source>
</evidence>
<organism evidence="2 3">
    <name type="scientific">Aulographum hederae CBS 113979</name>
    <dbReference type="NCBI Taxonomy" id="1176131"/>
    <lineage>
        <taxon>Eukaryota</taxon>
        <taxon>Fungi</taxon>
        <taxon>Dikarya</taxon>
        <taxon>Ascomycota</taxon>
        <taxon>Pezizomycotina</taxon>
        <taxon>Dothideomycetes</taxon>
        <taxon>Pleosporomycetidae</taxon>
        <taxon>Aulographales</taxon>
        <taxon>Aulographaceae</taxon>
    </lineage>
</organism>
<gene>
    <name evidence="2" type="ORF">K402DRAFT_34546</name>
</gene>
<feature type="region of interest" description="Disordered" evidence="1">
    <location>
        <begin position="340"/>
        <end position="400"/>
    </location>
</feature>
<sequence length="400" mass="44661">MAPVRPPGHGEANGVNDASITESDYDDDDMDQANAPPIHPLKSMQGAFEESIFESMQKPDQYTEMAKEMTSLGPEARRKKLLESEDYNSSYNARWRKTPGAKYHPLWKLMAQISFGVHLLQQHLAKSDTEVVKILHTHVEEVDSFLERTTEDFELALVDVKERINYLRLPLEHVNIFDVMLDDKQFRTSILEGNEKIERIVERTARAMNDSLVDVTKGIQATMELARYLDKIGEEWADNNDELLGIYNAMRGNAEGWYRCFLTLQMKGNTLGVALVQLGSILNEMTKRAGVASRRSVVSTYLHRVHSSRSRKGRHAASIARGELEYHSSSSNVSIFPAATSTRQPKAQTTSTGPSCSVSCHGDLSSAAQTRRQSVRGQIRKSSTAAKAPYPQVALGGNHP</sequence>
<dbReference type="Proteomes" id="UP000800041">
    <property type="component" value="Unassembled WGS sequence"/>
</dbReference>
<feature type="compositionally biased region" description="Polar residues" evidence="1">
    <location>
        <begin position="340"/>
        <end position="358"/>
    </location>
</feature>
<feature type="region of interest" description="Disordered" evidence="1">
    <location>
        <begin position="1"/>
        <end position="41"/>
    </location>
</feature>
<dbReference type="AlphaFoldDB" id="A0A6G1H5U5"/>
<proteinExistence type="predicted"/>
<evidence type="ECO:0000313" key="2">
    <source>
        <dbReference type="EMBL" id="KAF1988390.1"/>
    </source>
</evidence>
<name>A0A6G1H5U5_9PEZI</name>
<reference evidence="2" key="1">
    <citation type="journal article" date="2020" name="Stud. Mycol.">
        <title>101 Dothideomycetes genomes: a test case for predicting lifestyles and emergence of pathogens.</title>
        <authorList>
            <person name="Haridas S."/>
            <person name="Albert R."/>
            <person name="Binder M."/>
            <person name="Bloem J."/>
            <person name="Labutti K."/>
            <person name="Salamov A."/>
            <person name="Andreopoulos B."/>
            <person name="Baker S."/>
            <person name="Barry K."/>
            <person name="Bills G."/>
            <person name="Bluhm B."/>
            <person name="Cannon C."/>
            <person name="Castanera R."/>
            <person name="Culley D."/>
            <person name="Daum C."/>
            <person name="Ezra D."/>
            <person name="Gonzalez J."/>
            <person name="Henrissat B."/>
            <person name="Kuo A."/>
            <person name="Liang C."/>
            <person name="Lipzen A."/>
            <person name="Lutzoni F."/>
            <person name="Magnuson J."/>
            <person name="Mondo S."/>
            <person name="Nolan M."/>
            <person name="Ohm R."/>
            <person name="Pangilinan J."/>
            <person name="Park H.-J."/>
            <person name="Ramirez L."/>
            <person name="Alfaro M."/>
            <person name="Sun H."/>
            <person name="Tritt A."/>
            <person name="Yoshinaga Y."/>
            <person name="Zwiers L.-H."/>
            <person name="Turgeon B."/>
            <person name="Goodwin S."/>
            <person name="Spatafora J."/>
            <person name="Crous P."/>
            <person name="Grigoriev I."/>
        </authorList>
    </citation>
    <scope>NUCLEOTIDE SEQUENCE</scope>
    <source>
        <strain evidence="2">CBS 113979</strain>
    </source>
</reference>
<dbReference type="OrthoDB" id="5389734at2759"/>
<dbReference type="EMBL" id="ML977149">
    <property type="protein sequence ID" value="KAF1988390.1"/>
    <property type="molecule type" value="Genomic_DNA"/>
</dbReference>